<name>A0A0B7JUV1_BIOOC</name>
<organism evidence="2">
    <name type="scientific">Bionectria ochroleuca</name>
    <name type="common">Gliocladium roseum</name>
    <dbReference type="NCBI Taxonomy" id="29856"/>
    <lineage>
        <taxon>Eukaryota</taxon>
        <taxon>Fungi</taxon>
        <taxon>Dikarya</taxon>
        <taxon>Ascomycota</taxon>
        <taxon>Pezizomycotina</taxon>
        <taxon>Sordariomycetes</taxon>
        <taxon>Hypocreomycetidae</taxon>
        <taxon>Hypocreales</taxon>
        <taxon>Bionectriaceae</taxon>
        <taxon>Clonostachys</taxon>
    </lineage>
</organism>
<dbReference type="EMBL" id="CDPU01000004">
    <property type="protein sequence ID" value="CEO46430.1"/>
    <property type="molecule type" value="Genomic_DNA"/>
</dbReference>
<evidence type="ECO:0000256" key="1">
    <source>
        <dbReference type="SAM" id="MobiDB-lite"/>
    </source>
</evidence>
<sequence>MALERQSQYEQQLKRWGAAKYMKQSDWKSILPIYNHLKQQRLSPRIRLGEAVLDERRVIKAQRRYFGQSEQMPIASTTPRMSFAQNNLLRLDVRQRSGEYVEYSEFDATSNAEEIPTLTAPVQPATANSERQDQNIQDSQTLEPGSRFNPTLVPEIDMQNNSFPIDIHLLSDQHLEFSEFNGVFNAEGTSSLTGIVQPTNIPRNAQCQALQNDLTLALGSPFTFATLSPGSDIFRPNLTPLEIEYDNEGISSSSVMQQPWSANDPGSLLESFALAPPARRVTNVNERTRSPSLTTPRRLLFKPYIDSILDRIIPDTGQTGNGLGNITAQMIAIKLEHVLAEHSTQAPGYISELMSPRSYGVLSTPSDYYVMFRQQPCWSRRVSASSSFWANQGRLECEGKPPRRPQVK</sequence>
<evidence type="ECO:0008006" key="3">
    <source>
        <dbReference type="Google" id="ProtNLM"/>
    </source>
</evidence>
<evidence type="ECO:0000313" key="2">
    <source>
        <dbReference type="EMBL" id="CEO46430.1"/>
    </source>
</evidence>
<gene>
    <name evidence="2" type="ORF">BN869_000002485_1</name>
</gene>
<feature type="region of interest" description="Disordered" evidence="1">
    <location>
        <begin position="123"/>
        <end position="146"/>
    </location>
</feature>
<accession>A0A0B7JUV1</accession>
<feature type="compositionally biased region" description="Polar residues" evidence="1">
    <location>
        <begin position="125"/>
        <end position="143"/>
    </location>
</feature>
<proteinExistence type="predicted"/>
<protein>
    <recommendedName>
        <fullName evidence="3">Clr5 domain-containing protein</fullName>
    </recommendedName>
</protein>
<dbReference type="AlphaFoldDB" id="A0A0B7JUV1"/>
<reference evidence="2" key="1">
    <citation type="submission" date="2015-01" db="EMBL/GenBank/DDBJ databases">
        <authorList>
            <person name="Durling Mikael"/>
        </authorList>
    </citation>
    <scope>NUCLEOTIDE SEQUENCE</scope>
</reference>